<dbReference type="PANTHER" id="PTHR21531:SF0">
    <property type="entry name" value="PROTEIN LTV1 HOMOLOG"/>
    <property type="match status" value="1"/>
</dbReference>
<evidence type="ECO:0000256" key="1">
    <source>
        <dbReference type="ARBA" id="ARBA00009078"/>
    </source>
</evidence>
<dbReference type="OrthoDB" id="5852896at2759"/>
<feature type="compositionally biased region" description="Basic and acidic residues" evidence="2">
    <location>
        <begin position="138"/>
        <end position="156"/>
    </location>
</feature>
<sequence length="487" mass="55269">MALKPGFDRKTAKKFAVVHRPHDDPRFHDAEASEHVLVPLEDRKSQKKSSSKARSPFAQGQGRSEKDLKKSAAHEHIGEAALYGIGFDDSKYDYTQHLKPVGLDPQNAVFIPAKSTTQPKSRELKAEDLFAELEVQEPQDKKNESMFERGGTAKREYLKHQQDVDEELRGFRPDLNPALREVLEALEDDAYVVNKDIAVKKTKADAEETTEGGADDDDLFEQLLLGGEVEDAEDFDQEFDEWDVDNLQDYEEEHYRDELQQFDNIENFEDLQNIDYQADVTRFKQQQSRKGRGESHEVGGDDQDSLNEFGNDSDAGSSVALPEENGEEEEDDFVGELPQISTKKKTTKSTSKSRRKKGTMSDVSGFSMSSSAIARSEALTVLDDRHDQIIAGYENYEEEQEQEEEDYQPFNMANERADFESMLDDFLENYELESGGRKLVKKNHEAARLKQAADEVSKGKLSQRRNKQRQGNTGVDSITGNLKSLRF</sequence>
<evidence type="ECO:0000313" key="3">
    <source>
        <dbReference type="EMBL" id="SCU86742.1"/>
    </source>
</evidence>
<dbReference type="Pfam" id="PF04180">
    <property type="entry name" value="LTV"/>
    <property type="match status" value="1"/>
</dbReference>
<name>A0A1G4JA01_9SACH</name>
<dbReference type="PANTHER" id="PTHR21531">
    <property type="entry name" value="LOW-TEMPERATURE VIABILITY PROTEIN LTV1-RELATED"/>
    <property type="match status" value="1"/>
</dbReference>
<feature type="region of interest" description="Disordered" evidence="2">
    <location>
        <begin position="279"/>
        <end position="370"/>
    </location>
</feature>
<feature type="compositionally biased region" description="Basic and acidic residues" evidence="2">
    <location>
        <begin position="63"/>
        <end position="73"/>
    </location>
</feature>
<feature type="compositionally biased region" description="Low complexity" evidence="2">
    <location>
        <begin position="361"/>
        <end position="370"/>
    </location>
</feature>
<dbReference type="GO" id="GO:0042274">
    <property type="term" value="P:ribosomal small subunit biogenesis"/>
    <property type="evidence" value="ECO:0007669"/>
    <property type="project" value="InterPro"/>
</dbReference>
<reference evidence="4" key="1">
    <citation type="submission" date="2016-03" db="EMBL/GenBank/DDBJ databases">
        <authorList>
            <person name="Devillers Hugo."/>
        </authorList>
    </citation>
    <scope>NUCLEOTIDE SEQUENCE [LARGE SCALE GENOMIC DNA]</scope>
</reference>
<dbReference type="GO" id="GO:0005829">
    <property type="term" value="C:cytosol"/>
    <property type="evidence" value="ECO:0007669"/>
    <property type="project" value="TreeGrafter"/>
</dbReference>
<dbReference type="Proteomes" id="UP000191144">
    <property type="component" value="Chromosome D"/>
</dbReference>
<feature type="compositionally biased region" description="Polar residues" evidence="2">
    <location>
        <begin position="469"/>
        <end position="487"/>
    </location>
</feature>
<dbReference type="GO" id="GO:0005634">
    <property type="term" value="C:nucleus"/>
    <property type="evidence" value="ECO:0007669"/>
    <property type="project" value="TreeGrafter"/>
</dbReference>
<dbReference type="GO" id="GO:0000056">
    <property type="term" value="P:ribosomal small subunit export from nucleus"/>
    <property type="evidence" value="ECO:0007669"/>
    <property type="project" value="TreeGrafter"/>
</dbReference>
<dbReference type="AlphaFoldDB" id="A0A1G4JA01"/>
<dbReference type="InterPro" id="IPR007307">
    <property type="entry name" value="Ltv1"/>
</dbReference>
<feature type="compositionally biased region" description="Basic residues" evidence="2">
    <location>
        <begin position="342"/>
        <end position="358"/>
    </location>
</feature>
<protein>
    <submittedName>
        <fullName evidence="3">LAME_0D07470g1_1</fullName>
    </submittedName>
</protein>
<feature type="compositionally biased region" description="Basic and acidic residues" evidence="2">
    <location>
        <begin position="20"/>
        <end position="44"/>
    </location>
</feature>
<feature type="region of interest" description="Disordered" evidence="2">
    <location>
        <begin position="443"/>
        <end position="487"/>
    </location>
</feature>
<feature type="region of interest" description="Disordered" evidence="2">
    <location>
        <begin position="20"/>
        <end position="73"/>
    </location>
</feature>
<dbReference type="GO" id="GO:0030688">
    <property type="term" value="C:preribosome, small subunit precursor"/>
    <property type="evidence" value="ECO:0007669"/>
    <property type="project" value="TreeGrafter"/>
</dbReference>
<gene>
    <name evidence="3" type="ORF">LAME_0D07470G</name>
</gene>
<feature type="compositionally biased region" description="Basic and acidic residues" evidence="2">
    <location>
        <begin position="443"/>
        <end position="458"/>
    </location>
</feature>
<comment type="similarity">
    <text evidence="1">Belongs to the LTV1 family.</text>
</comment>
<feature type="compositionally biased region" description="Polar residues" evidence="2">
    <location>
        <begin position="306"/>
        <end position="316"/>
    </location>
</feature>
<evidence type="ECO:0000313" key="4">
    <source>
        <dbReference type="Proteomes" id="UP000191144"/>
    </source>
</evidence>
<keyword evidence="4" id="KW-1185">Reference proteome</keyword>
<organism evidence="3 4">
    <name type="scientific">Lachancea meyersii CBS 8951</name>
    <dbReference type="NCBI Taxonomy" id="1266667"/>
    <lineage>
        <taxon>Eukaryota</taxon>
        <taxon>Fungi</taxon>
        <taxon>Dikarya</taxon>
        <taxon>Ascomycota</taxon>
        <taxon>Saccharomycotina</taxon>
        <taxon>Saccharomycetes</taxon>
        <taxon>Saccharomycetales</taxon>
        <taxon>Saccharomycetaceae</taxon>
        <taxon>Lachancea</taxon>
    </lineage>
</organism>
<accession>A0A1G4JA01</accession>
<evidence type="ECO:0000256" key="2">
    <source>
        <dbReference type="SAM" id="MobiDB-lite"/>
    </source>
</evidence>
<feature type="region of interest" description="Disordered" evidence="2">
    <location>
        <begin position="136"/>
        <end position="156"/>
    </location>
</feature>
<dbReference type="EMBL" id="LT598482">
    <property type="protein sequence ID" value="SCU86742.1"/>
    <property type="molecule type" value="Genomic_DNA"/>
</dbReference>
<feature type="compositionally biased region" description="Acidic residues" evidence="2">
    <location>
        <begin position="324"/>
        <end position="334"/>
    </location>
</feature>
<proteinExistence type="inferred from homology"/>